<dbReference type="FunCoup" id="A0A0M8KAZ7">
    <property type="interactions" value="279"/>
</dbReference>
<accession>A0A0M8KAZ7</accession>
<dbReference type="InterPro" id="IPR020845">
    <property type="entry name" value="AMP-binding_CS"/>
</dbReference>
<gene>
    <name evidence="5" type="ORF">ARMA_2964</name>
</gene>
<evidence type="ECO:0000259" key="3">
    <source>
        <dbReference type="Pfam" id="PF00501"/>
    </source>
</evidence>
<dbReference type="AlphaFoldDB" id="A0A0M8KAZ7"/>
<reference evidence="6" key="2">
    <citation type="submission" date="2015-08" db="EMBL/GenBank/DDBJ databases">
        <title>Draft Genome Sequence of a Heterotrophic Facultative Anaerobic Bacterium Ardenticatena maritima Strain 110S.</title>
        <authorList>
            <person name="Kawaichi S."/>
            <person name="Yoshida T."/>
            <person name="Sako Y."/>
            <person name="Nakamura R."/>
        </authorList>
    </citation>
    <scope>NUCLEOTIDE SEQUENCE [LARGE SCALE GENOMIC DNA]</scope>
    <source>
        <strain evidence="6">110S</strain>
    </source>
</reference>
<dbReference type="PANTHER" id="PTHR43767">
    <property type="entry name" value="LONG-CHAIN-FATTY-ACID--COA LIGASE"/>
    <property type="match status" value="1"/>
</dbReference>
<evidence type="ECO:0000256" key="2">
    <source>
        <dbReference type="ARBA" id="ARBA00022598"/>
    </source>
</evidence>
<dbReference type="InterPro" id="IPR050237">
    <property type="entry name" value="ATP-dep_AMP-bd_enzyme"/>
</dbReference>
<evidence type="ECO:0000313" key="5">
    <source>
        <dbReference type="EMBL" id="GAP64541.1"/>
    </source>
</evidence>
<dbReference type="GO" id="GO:0004467">
    <property type="term" value="F:long-chain fatty acid-CoA ligase activity"/>
    <property type="evidence" value="ECO:0007669"/>
    <property type="project" value="UniProtKB-EC"/>
</dbReference>
<dbReference type="InParanoid" id="A0A0M8KAZ7"/>
<dbReference type="InterPro" id="IPR025110">
    <property type="entry name" value="AMP-bd_C"/>
</dbReference>
<dbReference type="Gene3D" id="3.30.300.30">
    <property type="match status" value="1"/>
</dbReference>
<evidence type="ECO:0000313" key="6">
    <source>
        <dbReference type="Proteomes" id="UP000037784"/>
    </source>
</evidence>
<dbReference type="InterPro" id="IPR045851">
    <property type="entry name" value="AMP-bd_C_sf"/>
</dbReference>
<comment type="similarity">
    <text evidence="1">Belongs to the ATP-dependent AMP-binding enzyme family.</text>
</comment>
<dbReference type="Pfam" id="PF13193">
    <property type="entry name" value="AMP-binding_C"/>
    <property type="match status" value="1"/>
</dbReference>
<dbReference type="PROSITE" id="PS00455">
    <property type="entry name" value="AMP_BINDING"/>
    <property type="match status" value="1"/>
</dbReference>
<comment type="caution">
    <text evidence="5">The sequence shown here is derived from an EMBL/GenBank/DDBJ whole genome shotgun (WGS) entry which is preliminary data.</text>
</comment>
<dbReference type="PANTHER" id="PTHR43767:SF9">
    <property type="entry name" value="LONG-CHAIN-FATTY-ACID--COA LIGASE"/>
    <property type="match status" value="1"/>
</dbReference>
<dbReference type="InterPro" id="IPR000873">
    <property type="entry name" value="AMP-dep_synth/lig_dom"/>
</dbReference>
<reference evidence="5 6" key="1">
    <citation type="journal article" date="2015" name="Genome Announc.">
        <title>Draft Genome Sequence of a Heterotrophic Facultative Anaerobic Thermophilic Bacterium, Ardenticatena maritima Strain 110ST.</title>
        <authorList>
            <person name="Kawaichi S."/>
            <person name="Yoshida T."/>
            <person name="Sako Y."/>
            <person name="Nakamura R."/>
        </authorList>
    </citation>
    <scope>NUCLEOTIDE SEQUENCE [LARGE SCALE GENOMIC DNA]</scope>
    <source>
        <strain evidence="5 6">110S</strain>
    </source>
</reference>
<dbReference type="STRING" id="872965.SE16_04035"/>
<dbReference type="FunFam" id="3.30.300.30:FF:000008">
    <property type="entry name" value="2,3-dihydroxybenzoate-AMP ligase"/>
    <property type="match status" value="1"/>
</dbReference>
<organism evidence="5 6">
    <name type="scientific">Ardenticatena maritima</name>
    <dbReference type="NCBI Taxonomy" id="872965"/>
    <lineage>
        <taxon>Bacteria</taxon>
        <taxon>Bacillati</taxon>
        <taxon>Chloroflexota</taxon>
        <taxon>Ardenticatenia</taxon>
        <taxon>Ardenticatenales</taxon>
        <taxon>Ardenticatenaceae</taxon>
        <taxon>Ardenticatena</taxon>
    </lineage>
</organism>
<proteinExistence type="inferred from homology"/>
<dbReference type="FunFam" id="3.40.50.12780:FF:000003">
    <property type="entry name" value="Long-chain-fatty-acid--CoA ligase FadD"/>
    <property type="match status" value="1"/>
</dbReference>
<dbReference type="Gene3D" id="3.40.50.12780">
    <property type="entry name" value="N-terminal domain of ligase-like"/>
    <property type="match status" value="1"/>
</dbReference>
<keyword evidence="2 5" id="KW-0436">Ligase</keyword>
<feature type="domain" description="AMP-binding enzyme C-terminal" evidence="4">
    <location>
        <begin position="527"/>
        <end position="602"/>
    </location>
</feature>
<name>A0A0M8KAZ7_9CHLR</name>
<evidence type="ECO:0000259" key="4">
    <source>
        <dbReference type="Pfam" id="PF13193"/>
    </source>
</evidence>
<keyword evidence="6" id="KW-1185">Reference proteome</keyword>
<dbReference type="SUPFAM" id="SSF56801">
    <property type="entry name" value="Acetyl-CoA synthetase-like"/>
    <property type="match status" value="1"/>
</dbReference>
<feature type="domain" description="AMP-dependent synthetase/ligase" evidence="3">
    <location>
        <begin position="84"/>
        <end position="472"/>
    </location>
</feature>
<dbReference type="CDD" id="cd05936">
    <property type="entry name" value="FC-FACS_FadD_like"/>
    <property type="match status" value="1"/>
</dbReference>
<dbReference type="Proteomes" id="UP000037784">
    <property type="component" value="Unassembled WGS sequence"/>
</dbReference>
<dbReference type="EMBL" id="BBZA01000278">
    <property type="protein sequence ID" value="GAP64541.1"/>
    <property type="molecule type" value="Genomic_DNA"/>
</dbReference>
<sequence>MLMSGYQHPMESLLCVNFGNQTTVCLNLAKSASWHRLGVSPLATTAWHLGRGNMQEKPWLKFYDEGVPESLTYPGYTLDTFLSDSARDFPHNTAIIFYGTKITYRELNEAVNHFAAALQHYGLQKGDRVAVMMPNCPQYVIAYYGTLRAGGVVVPTNPIYTAHEVEHQLQDSGARFIATLTMSLKTVRSVLHKTNVEHVIVGNIKDYFPTHLRVLFTLFKEKKEGHYADISDMPNASWFTDFLKVGASAVLRPAGVTKDDLAVLGYTGGTTGVPKGAMLLHRNLVANTLQVSAWMPGLEKGQDSCLGALPLFHSYGMTTIMNLSIANAGTMILVPNPRDIPFLLKMIDKYKPTLFPGVPTLYTAINNHPDTPKHNLKSIKYCISGAAGLPPEVQRKFEELTGAKLVEGYGLTEASPVTHANPLNGTRKGGSIGIPFPDTLAKIVHPETAEPLPVGEPGELIIHGPQVMAGYYNRPDETLQTLRKDEEGRVWLHTGDIARMDEDGYFYIVDRKKDLIIAGGYNIYPREVEDVLYEHPAVLEAAVVGVPHEYRGETVKAFIVLKPGMQATAEEIEQFCRERLAPYKVPKLIEFRDELPKSTVGKVLRRVLAEEERKKFEAQKKNMA</sequence>
<dbReference type="Pfam" id="PF00501">
    <property type="entry name" value="AMP-binding"/>
    <property type="match status" value="1"/>
</dbReference>
<evidence type="ECO:0000256" key="1">
    <source>
        <dbReference type="ARBA" id="ARBA00006432"/>
    </source>
</evidence>
<dbReference type="InterPro" id="IPR042099">
    <property type="entry name" value="ANL_N_sf"/>
</dbReference>
<dbReference type="EC" id="6.2.1.3" evidence="5"/>
<protein>
    <submittedName>
        <fullName evidence="5">Long-chain acyl-CoA synthetase</fullName>
        <ecNumber evidence="5">6.2.1.3</ecNumber>
    </submittedName>
</protein>